<sequence>MMTRYLIAFVILCAILMASCSGSKSKVLDTDLVLQEKASFVVEAIQFQPWISDIPSEGSGYHVYISIAENRNHVHFDSIYYKGFAGKIVVGKMEYFATIQTSSSQKEDLIMSNNDGEEYGNSPKTLLNTKFDFGENTCLIKYVEKEQVQYYKYNQMQKKEL</sequence>
<feature type="chain" id="PRO_5022932844" description="Lipoprotein" evidence="1">
    <location>
        <begin position="24"/>
        <end position="161"/>
    </location>
</feature>
<evidence type="ECO:0000313" key="2">
    <source>
        <dbReference type="EMBL" id="TYB75035.1"/>
    </source>
</evidence>
<dbReference type="EMBL" id="VSKL01000001">
    <property type="protein sequence ID" value="TYB75035.1"/>
    <property type="molecule type" value="Genomic_DNA"/>
</dbReference>
<evidence type="ECO:0000256" key="1">
    <source>
        <dbReference type="SAM" id="SignalP"/>
    </source>
</evidence>
<evidence type="ECO:0008006" key="4">
    <source>
        <dbReference type="Google" id="ProtNLM"/>
    </source>
</evidence>
<gene>
    <name evidence="2" type="ORF">ES675_02565</name>
</gene>
<dbReference type="AlphaFoldDB" id="A0A5D0R223"/>
<accession>A0A5D0R223</accession>
<dbReference type="PROSITE" id="PS51257">
    <property type="entry name" value="PROKAR_LIPOPROTEIN"/>
    <property type="match status" value="1"/>
</dbReference>
<feature type="signal peptide" evidence="1">
    <location>
        <begin position="1"/>
        <end position="23"/>
    </location>
</feature>
<proteinExistence type="predicted"/>
<dbReference type="OrthoDB" id="1364277at2"/>
<comment type="caution">
    <text evidence="2">The sequence shown here is derived from an EMBL/GenBank/DDBJ whole genome shotgun (WGS) entry which is preliminary data.</text>
</comment>
<organism evidence="2 3">
    <name type="scientific">Bizionia algoritergicola</name>
    <dbReference type="NCBI Taxonomy" id="291187"/>
    <lineage>
        <taxon>Bacteria</taxon>
        <taxon>Pseudomonadati</taxon>
        <taxon>Bacteroidota</taxon>
        <taxon>Flavobacteriia</taxon>
        <taxon>Flavobacteriales</taxon>
        <taxon>Flavobacteriaceae</taxon>
        <taxon>Bizionia</taxon>
    </lineage>
</organism>
<dbReference type="RefSeq" id="WP_148367223.1">
    <property type="nucleotide sequence ID" value="NZ_VSKL01000001.1"/>
</dbReference>
<dbReference type="Proteomes" id="UP000324358">
    <property type="component" value="Unassembled WGS sequence"/>
</dbReference>
<keyword evidence="1" id="KW-0732">Signal</keyword>
<name>A0A5D0R223_9FLAO</name>
<protein>
    <recommendedName>
        <fullName evidence="4">Lipoprotein</fullName>
    </recommendedName>
</protein>
<reference evidence="2 3" key="1">
    <citation type="submission" date="2019-08" db="EMBL/GenBank/DDBJ databases">
        <title>Genomes of Antarctic Bizionia species.</title>
        <authorList>
            <person name="Bowman J.P."/>
        </authorList>
    </citation>
    <scope>NUCLEOTIDE SEQUENCE [LARGE SCALE GENOMIC DNA]</scope>
    <source>
        <strain evidence="2 3">APA-1</strain>
    </source>
</reference>
<evidence type="ECO:0000313" key="3">
    <source>
        <dbReference type="Proteomes" id="UP000324358"/>
    </source>
</evidence>
<keyword evidence="3" id="KW-1185">Reference proteome</keyword>